<gene>
    <name evidence="2" type="ORF">GCM10022247_29770</name>
</gene>
<protein>
    <submittedName>
        <fullName evidence="2">Maleylpyruvate isomerase family mycothiol-dependent enzyme</fullName>
    </submittedName>
</protein>
<evidence type="ECO:0000259" key="1">
    <source>
        <dbReference type="Pfam" id="PF11716"/>
    </source>
</evidence>
<dbReference type="SUPFAM" id="SSF109854">
    <property type="entry name" value="DinB/YfiT-like putative metalloenzymes"/>
    <property type="match status" value="1"/>
</dbReference>
<dbReference type="InterPro" id="IPR024344">
    <property type="entry name" value="MDMPI_metal-binding"/>
</dbReference>
<reference evidence="3" key="1">
    <citation type="journal article" date="2019" name="Int. J. Syst. Evol. Microbiol.">
        <title>The Global Catalogue of Microorganisms (GCM) 10K type strain sequencing project: providing services to taxonomists for standard genome sequencing and annotation.</title>
        <authorList>
            <consortium name="The Broad Institute Genomics Platform"/>
            <consortium name="The Broad Institute Genome Sequencing Center for Infectious Disease"/>
            <person name="Wu L."/>
            <person name="Ma J."/>
        </authorList>
    </citation>
    <scope>NUCLEOTIDE SEQUENCE [LARGE SCALE GENOMIC DNA]</scope>
    <source>
        <strain evidence="3">JCM 17342</strain>
    </source>
</reference>
<comment type="caution">
    <text evidence="2">The sequence shown here is derived from an EMBL/GenBank/DDBJ whole genome shotgun (WGS) entry which is preliminary data.</text>
</comment>
<dbReference type="RefSeq" id="WP_344874968.1">
    <property type="nucleotide sequence ID" value="NZ_BAABAL010000008.1"/>
</dbReference>
<dbReference type="NCBIfam" id="TIGR03083">
    <property type="entry name" value="maleylpyruvate isomerase family mycothiol-dependent enzyme"/>
    <property type="match status" value="1"/>
</dbReference>
<keyword evidence="2" id="KW-0413">Isomerase</keyword>
<dbReference type="Gene3D" id="1.20.120.450">
    <property type="entry name" value="dinb family like domain"/>
    <property type="match status" value="1"/>
</dbReference>
<dbReference type="InterPro" id="IPR017517">
    <property type="entry name" value="Maleyloyr_isom"/>
</dbReference>
<dbReference type="Pfam" id="PF11716">
    <property type="entry name" value="MDMPI_N"/>
    <property type="match status" value="1"/>
</dbReference>
<name>A0ABP7S392_9PSEU</name>
<evidence type="ECO:0000313" key="2">
    <source>
        <dbReference type="EMBL" id="GAA4006074.1"/>
    </source>
</evidence>
<proteinExistence type="predicted"/>
<accession>A0ABP7S392</accession>
<sequence>MTPDIRAAIAAERIDLVELLADLPEHDWDSPSLCAGWRVREVVAHITMAYRYSLPRFLFHLAGSGGNFNRMSDRRAKADAASLSIKDLLASLRDNVNHPWKPPGDGYAGALSHDVIHGLDITVALGVGRKVPLDRLRLVVEGVTEEKVKYFGVDLDGVQLRATDLDWTLGSGTPRSAPAQDLLLFVCGREI</sequence>
<dbReference type="EMBL" id="BAABAL010000008">
    <property type="protein sequence ID" value="GAA4006074.1"/>
    <property type="molecule type" value="Genomic_DNA"/>
</dbReference>
<dbReference type="Proteomes" id="UP001501747">
    <property type="component" value="Unassembled WGS sequence"/>
</dbReference>
<keyword evidence="3" id="KW-1185">Reference proteome</keyword>
<dbReference type="GO" id="GO:0016853">
    <property type="term" value="F:isomerase activity"/>
    <property type="evidence" value="ECO:0007669"/>
    <property type="project" value="UniProtKB-KW"/>
</dbReference>
<organism evidence="2 3">
    <name type="scientific">Allokutzneria multivorans</name>
    <dbReference type="NCBI Taxonomy" id="1142134"/>
    <lineage>
        <taxon>Bacteria</taxon>
        <taxon>Bacillati</taxon>
        <taxon>Actinomycetota</taxon>
        <taxon>Actinomycetes</taxon>
        <taxon>Pseudonocardiales</taxon>
        <taxon>Pseudonocardiaceae</taxon>
        <taxon>Allokutzneria</taxon>
    </lineage>
</organism>
<dbReference type="InterPro" id="IPR034660">
    <property type="entry name" value="DinB/YfiT-like"/>
</dbReference>
<evidence type="ECO:0000313" key="3">
    <source>
        <dbReference type="Proteomes" id="UP001501747"/>
    </source>
</evidence>
<feature type="domain" description="Mycothiol-dependent maleylpyruvate isomerase metal-binding" evidence="1">
    <location>
        <begin position="10"/>
        <end position="95"/>
    </location>
</feature>